<comment type="subcellular location">
    <subcellularLocation>
        <location evidence="2">Plastid</location>
        <location evidence="2">Chloroplast thylakoid membrane</location>
    </subcellularLocation>
</comment>
<keyword evidence="2" id="KW-0520">NAD</keyword>
<evidence type="ECO:0000313" key="3">
    <source>
        <dbReference type="EMBL" id="AYW15386.1"/>
    </source>
</evidence>
<evidence type="ECO:0000256" key="2">
    <source>
        <dbReference type="RuleBase" id="RU004431"/>
    </source>
</evidence>
<keyword evidence="2 3" id="KW-0150">Chloroplast</keyword>
<organism evidence="3">
    <name type="scientific">Jamesonia brasiliensis</name>
    <dbReference type="NCBI Taxonomy" id="170592"/>
    <lineage>
        <taxon>Eukaryota</taxon>
        <taxon>Viridiplantae</taxon>
        <taxon>Streptophyta</taxon>
        <taxon>Embryophyta</taxon>
        <taxon>Tracheophyta</taxon>
        <taxon>Polypodiopsida</taxon>
        <taxon>Polypodiidae</taxon>
        <taxon>Polypodiales</taxon>
        <taxon>Pteridineae</taxon>
        <taxon>Pteridaceae</taxon>
        <taxon>Pteridoideae</taxon>
        <taxon>Jamesonia</taxon>
    </lineage>
</organism>
<protein>
    <recommendedName>
        <fullName evidence="2">NAD(P)H-quinone oxidoreductase subunit 6, chloroplastic</fullName>
        <ecNumber evidence="2">7.1.1.-</ecNumber>
    </recommendedName>
</protein>
<keyword evidence="2" id="KW-0472">Membrane</keyword>
<dbReference type="EMBL" id="MH173077">
    <property type="protein sequence ID" value="AYW15386.1"/>
    <property type="molecule type" value="Genomic_DNA"/>
</dbReference>
<keyword evidence="2" id="KW-0874">Quinone</keyword>
<dbReference type="Pfam" id="PF00499">
    <property type="entry name" value="Oxidored_q3"/>
    <property type="match status" value="1"/>
</dbReference>
<dbReference type="InterPro" id="IPR042106">
    <property type="entry name" value="Nuo/plastoQ_OxRdtase_6_NuoJ"/>
</dbReference>
<comment type="catalytic activity">
    <reaction evidence="2">
        <text>a plastoquinone + NADH + (n+1) H(+)(in) = a plastoquinol + NAD(+) + n H(+)(out)</text>
        <dbReference type="Rhea" id="RHEA:42608"/>
        <dbReference type="Rhea" id="RHEA-COMP:9561"/>
        <dbReference type="Rhea" id="RHEA-COMP:9562"/>
        <dbReference type="ChEBI" id="CHEBI:15378"/>
        <dbReference type="ChEBI" id="CHEBI:17757"/>
        <dbReference type="ChEBI" id="CHEBI:57540"/>
        <dbReference type="ChEBI" id="CHEBI:57945"/>
        <dbReference type="ChEBI" id="CHEBI:62192"/>
    </reaction>
</comment>
<dbReference type="PANTHER" id="PTHR33269">
    <property type="entry name" value="NADH-UBIQUINONE OXIDOREDUCTASE CHAIN 6"/>
    <property type="match status" value="1"/>
</dbReference>
<keyword evidence="2" id="KW-0521">NADP</keyword>
<comment type="subunit">
    <text evidence="2">NDH is composed of at least 16 different subunits, 5 of which are encoded in the nucleus.</text>
</comment>
<comment type="function">
    <text evidence="2">NDH shuttles electrons from NAD(P)H:plastoquinone, via FMN and iron-sulfur (Fe-S) centers, to quinones in the photosynthetic chain and possibly in a chloroplast respiratory chain. The immediate electron acceptor for the enzyme in this species is believed to be plastoquinone. Couples the redox reaction to proton translocation, and thus conserves the redox energy in a proton gradient.</text>
</comment>
<keyword evidence="2" id="KW-0618">Plastoquinone</keyword>
<geneLocation type="chloroplast" evidence="3"/>
<proteinExistence type="inferred from homology"/>
<evidence type="ECO:0000256" key="1">
    <source>
        <dbReference type="ARBA" id="ARBA00005698"/>
    </source>
</evidence>
<comment type="catalytic activity">
    <reaction evidence="2">
        <text>a plastoquinone + NADPH + (n+1) H(+)(in) = a plastoquinol + NADP(+) + n H(+)(out)</text>
        <dbReference type="Rhea" id="RHEA:42612"/>
        <dbReference type="Rhea" id="RHEA-COMP:9561"/>
        <dbReference type="Rhea" id="RHEA-COMP:9562"/>
        <dbReference type="ChEBI" id="CHEBI:15378"/>
        <dbReference type="ChEBI" id="CHEBI:17757"/>
        <dbReference type="ChEBI" id="CHEBI:57783"/>
        <dbReference type="ChEBI" id="CHEBI:58349"/>
        <dbReference type="ChEBI" id="CHEBI:62192"/>
    </reaction>
</comment>
<keyword evidence="2" id="KW-0793">Thylakoid</keyword>
<sequence>MNFLELIHRFVLALVESGILLGSVGAVSFVNTANSAFSLGLAFTCISLLYLASNADFVAAAQLLVYVGAINVLIVFAVMITDDPTSYDVPTATRGIGYFTALGICTILFVALASVIQNTDWFNPSLINESRNLASCIFKNNVKQLGYELLNGFLVPFELASILLLVALVGAINPVRKENRITTKKELFVSSPRDNSSFFN</sequence>
<dbReference type="InterPro" id="IPR001457">
    <property type="entry name" value="NADH_UbQ/plastoQ_OxRdtase_su6"/>
</dbReference>
<comment type="similarity">
    <text evidence="1 2">Belongs to the complex I subunit 6 family.</text>
</comment>
<reference evidence="3" key="1">
    <citation type="journal article" date="2018" name="Genome Biol. Evol.">
        <title>Mobile Elements Shape Plastome Evolution in Ferns.</title>
        <authorList>
            <person name="Robison T.A."/>
            <person name="Grusz A.L."/>
            <person name="Wolf P.G."/>
            <person name="Mower J.P."/>
            <person name="Fauskee B.D."/>
            <person name="Sosa K."/>
            <person name="Schuettpelz E.L."/>
        </authorList>
    </citation>
    <scope>NUCLEOTIDE SEQUENCE</scope>
</reference>
<gene>
    <name evidence="3" type="primary">ndhG</name>
</gene>
<dbReference type="PANTHER" id="PTHR33269:SF17">
    <property type="entry name" value="NADH-UBIQUINONE OXIDOREDUCTASE CHAIN 6"/>
    <property type="match status" value="1"/>
</dbReference>
<keyword evidence="2 3" id="KW-0934">Plastid</keyword>
<feature type="transmembrane region" description="Helical" evidence="2">
    <location>
        <begin position="59"/>
        <end position="80"/>
    </location>
</feature>
<dbReference type="GO" id="GO:0008137">
    <property type="term" value="F:NADH dehydrogenase (ubiquinone) activity"/>
    <property type="evidence" value="ECO:0007669"/>
    <property type="project" value="UniProtKB-UniRule"/>
</dbReference>
<dbReference type="AlphaFoldDB" id="A0A3G5CRC5"/>
<feature type="transmembrane region" description="Helical" evidence="2">
    <location>
        <begin position="153"/>
        <end position="175"/>
    </location>
</feature>
<feature type="transmembrane region" description="Helical" evidence="2">
    <location>
        <begin position="96"/>
        <end position="116"/>
    </location>
</feature>
<feature type="transmembrane region" description="Helical" evidence="2">
    <location>
        <begin position="6"/>
        <end position="29"/>
    </location>
</feature>
<dbReference type="GO" id="GO:0009535">
    <property type="term" value="C:chloroplast thylakoid membrane"/>
    <property type="evidence" value="ECO:0007669"/>
    <property type="project" value="UniProtKB-SubCell"/>
</dbReference>
<keyword evidence="2" id="KW-1133">Transmembrane helix</keyword>
<feature type="transmembrane region" description="Helical" evidence="2">
    <location>
        <begin position="36"/>
        <end position="53"/>
    </location>
</feature>
<dbReference type="EC" id="7.1.1.-" evidence="2"/>
<accession>A0A3G5CRC5</accession>
<name>A0A3G5CRC5_9MONI</name>
<keyword evidence="2" id="KW-0812">Transmembrane</keyword>
<dbReference type="Gene3D" id="1.20.120.1200">
    <property type="entry name" value="NADH-ubiquinone/plastoquinone oxidoreductase chain 6, subunit NuoJ"/>
    <property type="match status" value="1"/>
</dbReference>
<dbReference type="GO" id="GO:0048038">
    <property type="term" value="F:quinone binding"/>
    <property type="evidence" value="ECO:0007669"/>
    <property type="project" value="UniProtKB-KW"/>
</dbReference>